<keyword evidence="6" id="KW-0552">Olfaction</keyword>
<reference evidence="17" key="1">
    <citation type="submission" date="2022-03" db="EMBL/GenBank/DDBJ databases">
        <authorList>
            <person name="Alioto T."/>
            <person name="Alioto T."/>
            <person name="Gomez Garrido J."/>
        </authorList>
    </citation>
    <scope>NUCLEOTIDE SEQUENCE</scope>
</reference>
<evidence type="ECO:0000313" key="18">
    <source>
        <dbReference type="Proteomes" id="UP001295444"/>
    </source>
</evidence>
<feature type="transmembrane region" description="Helical" evidence="15">
    <location>
        <begin position="614"/>
        <end position="633"/>
    </location>
</feature>
<evidence type="ECO:0000256" key="12">
    <source>
        <dbReference type="ARBA" id="ARBA00023180"/>
    </source>
</evidence>
<keyword evidence="18" id="KW-1185">Reference proteome</keyword>
<dbReference type="PROSITE" id="PS00237">
    <property type="entry name" value="G_PROTEIN_RECEP_F1_1"/>
    <property type="match status" value="2"/>
</dbReference>
<comment type="subcellular location">
    <subcellularLocation>
        <location evidence="2">Cell membrane</location>
        <topology evidence="2">Multi-pass membrane protein</topology>
    </subcellularLocation>
</comment>
<evidence type="ECO:0000256" key="11">
    <source>
        <dbReference type="ARBA" id="ARBA00023170"/>
    </source>
</evidence>
<feature type="domain" description="G-protein coupled receptors family 1 profile" evidence="16">
    <location>
        <begin position="332"/>
        <end position="583"/>
    </location>
</feature>
<dbReference type="InterPro" id="IPR000725">
    <property type="entry name" value="Olfact_rcpt"/>
</dbReference>
<evidence type="ECO:0000256" key="1">
    <source>
        <dbReference type="ARBA" id="ARBA00002936"/>
    </source>
</evidence>
<keyword evidence="8 14" id="KW-0297">G-protein coupled receptor</keyword>
<proteinExistence type="inferred from homology"/>
<sequence>MTDMEDEFKMRLDTDVITHKKQIAIRIWVEKSLHSPMYFLIALLFAVNISNTTAILPKFLLELAFQWNQISLLGCLLQMFTMYFFAVFESGVILLMALDRYLAISRPLRYHDIMTNDFLGRLILIGTVRSTILVTPLVVLASRVHFCESNIILNFACENMGLMNLACGDISVPQVVGMVVRVFVTVGDVIFVLVSYINILYAAMKIVVGKARHKALHTCSTHLSVVVLIYTSALSSSIVYRASQSISYDVQNLFSAVYLVIPATLNPFIYGLRLSTIQYAPGRLKSLMNQLGIRNQSSSRSTRGSRRAGCPSGSPRAVFSMAFYSYVISLMGNLTLLIIIKIEQSLHEPMYLFLCMLSSTDLVLSSSTIPKMISILWFNSQEIYYEACLTQMFFVHSFATMESSILLAMAFDRYLAICIPLRYTSLLTKQLVVYIGLGFLGRAVGAVLPLPILFKRLTLCEENIIHHSFCDHMAVVKLSCSDTTMNSLYGLVVALFIVALDLMLIILSYALILSAVFKLSTKESRLKALSTCASHICAILVFYVTVVLSSVVHRFGRNVPIYIHVLLASVYLILPPLINPIIYGVKTKQIRNRVIKLFVFKNREKIERSLHEPMYLFLSMLSSIDLMLTSSTAPKMLAVLWFSSYEIYFEACLTQMVFLHSFAIMESALLLAMAFDRYIAICNPLRYSTILTKYLIIAVGFLTVIRAAALMVPLPFLIKRLPFCTANVIHHCYCEHMAVVKLSCADTTFNNIYGIVVALLIVGLDLIFIVWSYVVILHAVFRLSSEEARLKALGTCASHICAILVFYVPVVLSSVVHRFGKNVPIHIHILLANAYLMLPPLINPIVYGVKTKQIRNRVMKIMQLNIVCFAKTSTF</sequence>
<dbReference type="CDD" id="cd15917">
    <property type="entry name" value="7tmA_OR51_52-like"/>
    <property type="match status" value="1"/>
</dbReference>
<feature type="transmembrane region" description="Helical" evidence="15">
    <location>
        <begin position="561"/>
        <end position="583"/>
    </location>
</feature>
<keyword evidence="12" id="KW-0325">Glycoprotein</keyword>
<protein>
    <submittedName>
        <fullName evidence="17">Olfactory receptor 52D1</fullName>
    </submittedName>
</protein>
<dbReference type="CDD" id="cd15222">
    <property type="entry name" value="7tmA_OR51-like"/>
    <property type="match status" value="1"/>
</dbReference>
<keyword evidence="13 14" id="KW-0807">Transducer</keyword>
<feature type="domain" description="G-protein coupled receptors family 1 profile" evidence="16">
    <location>
        <begin position="592"/>
        <end position="847"/>
    </location>
</feature>
<dbReference type="FunFam" id="1.20.1070.10:FF:000024">
    <property type="entry name" value="Olfactory receptor"/>
    <property type="match status" value="1"/>
</dbReference>
<dbReference type="EMBL" id="OW240912">
    <property type="protein sequence ID" value="CAH2226128.1"/>
    <property type="molecule type" value="Genomic_DNA"/>
</dbReference>
<dbReference type="Pfam" id="PF13853">
    <property type="entry name" value="7tm_4"/>
    <property type="match status" value="3"/>
</dbReference>
<accession>A0AAD1R8B1</accession>
<feature type="transmembrane region" description="Helical" evidence="15">
    <location>
        <begin position="118"/>
        <end position="141"/>
    </location>
</feature>
<dbReference type="PROSITE" id="PS50262">
    <property type="entry name" value="G_PROTEIN_RECEP_F1_2"/>
    <property type="match status" value="3"/>
</dbReference>
<dbReference type="SMART" id="SM01381">
    <property type="entry name" value="7TM_GPCR_Srsx"/>
    <property type="match status" value="1"/>
</dbReference>
<feature type="transmembrane region" description="Helical" evidence="15">
    <location>
        <begin position="653"/>
        <end position="673"/>
    </location>
</feature>
<evidence type="ECO:0000256" key="8">
    <source>
        <dbReference type="ARBA" id="ARBA00023040"/>
    </source>
</evidence>
<evidence type="ECO:0000259" key="16">
    <source>
        <dbReference type="PROSITE" id="PS50262"/>
    </source>
</evidence>
<dbReference type="InterPro" id="IPR000276">
    <property type="entry name" value="GPCR_Rhodpsn"/>
</dbReference>
<feature type="transmembrane region" description="Helical" evidence="15">
    <location>
        <begin position="488"/>
        <end position="516"/>
    </location>
</feature>
<dbReference type="SUPFAM" id="SSF81321">
    <property type="entry name" value="Family A G protein-coupled receptor-like"/>
    <property type="match status" value="3"/>
</dbReference>
<feature type="domain" description="G-protein coupled receptors family 1 profile" evidence="16">
    <location>
        <begin position="19"/>
        <end position="270"/>
    </location>
</feature>
<dbReference type="AlphaFoldDB" id="A0AAD1R8B1"/>
<dbReference type="InterPro" id="IPR050402">
    <property type="entry name" value="OR51/52/56-like"/>
</dbReference>
<name>A0AAD1R8B1_PELCU</name>
<evidence type="ECO:0000256" key="6">
    <source>
        <dbReference type="ARBA" id="ARBA00022725"/>
    </source>
</evidence>
<dbReference type="GO" id="GO:0004984">
    <property type="term" value="F:olfactory receptor activity"/>
    <property type="evidence" value="ECO:0007669"/>
    <property type="project" value="InterPro"/>
</dbReference>
<dbReference type="InterPro" id="IPR017452">
    <property type="entry name" value="GPCR_Rhodpsn_7TM"/>
</dbReference>
<feature type="transmembrane region" description="Helical" evidence="15">
    <location>
        <begin position="431"/>
        <end position="454"/>
    </location>
</feature>
<evidence type="ECO:0000256" key="7">
    <source>
        <dbReference type="ARBA" id="ARBA00022989"/>
    </source>
</evidence>
<feature type="transmembrane region" description="Helical" evidence="15">
    <location>
        <begin position="393"/>
        <end position="411"/>
    </location>
</feature>
<keyword evidence="3" id="KW-1003">Cell membrane</keyword>
<feature type="transmembrane region" description="Helical" evidence="15">
    <location>
        <begin position="825"/>
        <end position="849"/>
    </location>
</feature>
<comment type="function">
    <text evidence="1">Odorant receptor.</text>
</comment>
<feature type="transmembrane region" description="Helical" evidence="15">
    <location>
        <begin position="694"/>
        <end position="718"/>
    </location>
</feature>
<dbReference type="PANTHER" id="PTHR26450">
    <property type="entry name" value="OLFACTORY RECEPTOR 56B1-RELATED"/>
    <property type="match status" value="1"/>
</dbReference>
<dbReference type="GO" id="GO:0005886">
    <property type="term" value="C:plasma membrane"/>
    <property type="evidence" value="ECO:0007669"/>
    <property type="project" value="UniProtKB-SubCell"/>
</dbReference>
<evidence type="ECO:0000256" key="15">
    <source>
        <dbReference type="SAM" id="Phobius"/>
    </source>
</evidence>
<evidence type="ECO:0000256" key="9">
    <source>
        <dbReference type="ARBA" id="ARBA00023136"/>
    </source>
</evidence>
<keyword evidence="11 14" id="KW-0675">Receptor</keyword>
<dbReference type="GO" id="GO:0004930">
    <property type="term" value="F:G protein-coupled receptor activity"/>
    <property type="evidence" value="ECO:0007669"/>
    <property type="project" value="UniProtKB-KW"/>
</dbReference>
<organism evidence="17 18">
    <name type="scientific">Pelobates cultripes</name>
    <name type="common">Western spadefoot toad</name>
    <dbReference type="NCBI Taxonomy" id="61616"/>
    <lineage>
        <taxon>Eukaryota</taxon>
        <taxon>Metazoa</taxon>
        <taxon>Chordata</taxon>
        <taxon>Craniata</taxon>
        <taxon>Vertebrata</taxon>
        <taxon>Euteleostomi</taxon>
        <taxon>Amphibia</taxon>
        <taxon>Batrachia</taxon>
        <taxon>Anura</taxon>
        <taxon>Pelobatoidea</taxon>
        <taxon>Pelobatidae</taxon>
        <taxon>Pelobates</taxon>
    </lineage>
</organism>
<evidence type="ECO:0000313" key="17">
    <source>
        <dbReference type="EMBL" id="CAH2226128.1"/>
    </source>
</evidence>
<evidence type="ECO:0000256" key="2">
    <source>
        <dbReference type="ARBA" id="ARBA00004651"/>
    </source>
</evidence>
<dbReference type="FunFam" id="1.20.1070.10:FF:000006">
    <property type="entry name" value="Olfactory receptor"/>
    <property type="match status" value="2"/>
</dbReference>
<evidence type="ECO:0000256" key="3">
    <source>
        <dbReference type="ARBA" id="ARBA00022475"/>
    </source>
</evidence>
<dbReference type="Gene3D" id="1.20.1070.10">
    <property type="entry name" value="Rhodopsin 7-helix transmembrane proteins"/>
    <property type="match status" value="3"/>
</dbReference>
<feature type="transmembrane region" description="Helical" evidence="15">
    <location>
        <begin position="528"/>
        <end position="549"/>
    </location>
</feature>
<dbReference type="PRINTS" id="PR00237">
    <property type="entry name" value="GPCRRHODOPSN"/>
</dbReference>
<keyword evidence="10" id="KW-1015">Disulfide bond</keyword>
<keyword evidence="4" id="KW-0716">Sensory transduction</keyword>
<feature type="transmembrane region" description="Helical" evidence="15">
    <location>
        <begin position="220"/>
        <end position="240"/>
    </location>
</feature>
<evidence type="ECO:0000256" key="14">
    <source>
        <dbReference type="RuleBase" id="RU000688"/>
    </source>
</evidence>
<feature type="transmembrane region" description="Helical" evidence="15">
    <location>
        <begin position="752"/>
        <end position="780"/>
    </location>
</feature>
<feature type="transmembrane region" description="Helical" evidence="15">
    <location>
        <begin position="189"/>
        <end position="208"/>
    </location>
</feature>
<keyword evidence="9 15" id="KW-0472">Membrane</keyword>
<feature type="transmembrane region" description="Helical" evidence="15">
    <location>
        <begin position="792"/>
        <end position="813"/>
    </location>
</feature>
<feature type="transmembrane region" description="Helical" evidence="15">
    <location>
        <begin position="321"/>
        <end position="339"/>
    </location>
</feature>
<dbReference type="PANTHER" id="PTHR26450:SF87">
    <property type="entry name" value="OLFACTORY RECEPTOR 51F2"/>
    <property type="match status" value="1"/>
</dbReference>
<comment type="similarity">
    <text evidence="14">Belongs to the G-protein coupled receptor 1 family.</text>
</comment>
<keyword evidence="5 14" id="KW-0812">Transmembrane</keyword>
<dbReference type="Proteomes" id="UP001295444">
    <property type="component" value="Chromosome 01"/>
</dbReference>
<evidence type="ECO:0000256" key="13">
    <source>
        <dbReference type="ARBA" id="ARBA00023224"/>
    </source>
</evidence>
<gene>
    <name evidence="17" type="ORF">PECUL_23A037174</name>
</gene>
<feature type="transmembrane region" description="Helical" evidence="15">
    <location>
        <begin position="72"/>
        <end position="98"/>
    </location>
</feature>
<evidence type="ECO:0000256" key="4">
    <source>
        <dbReference type="ARBA" id="ARBA00022606"/>
    </source>
</evidence>
<dbReference type="PRINTS" id="PR00245">
    <property type="entry name" value="OLFACTORYR"/>
</dbReference>
<evidence type="ECO:0000256" key="10">
    <source>
        <dbReference type="ARBA" id="ARBA00023157"/>
    </source>
</evidence>
<evidence type="ECO:0000256" key="5">
    <source>
        <dbReference type="ARBA" id="ARBA00022692"/>
    </source>
</evidence>
<feature type="transmembrane region" description="Helical" evidence="15">
    <location>
        <begin position="37"/>
        <end position="60"/>
    </location>
</feature>
<keyword evidence="7 15" id="KW-1133">Transmembrane helix</keyword>